<name>A0ABR4BY20_9HELO</name>
<organism evidence="2 3">
    <name type="scientific">Oculimacula yallundae</name>
    <dbReference type="NCBI Taxonomy" id="86028"/>
    <lineage>
        <taxon>Eukaryota</taxon>
        <taxon>Fungi</taxon>
        <taxon>Dikarya</taxon>
        <taxon>Ascomycota</taxon>
        <taxon>Pezizomycotina</taxon>
        <taxon>Leotiomycetes</taxon>
        <taxon>Helotiales</taxon>
        <taxon>Ploettnerulaceae</taxon>
        <taxon>Oculimacula</taxon>
    </lineage>
</organism>
<dbReference type="Pfam" id="PF07938">
    <property type="entry name" value="Fungal_lectin"/>
    <property type="match status" value="1"/>
</dbReference>
<comment type="similarity">
    <text evidence="1">Belongs to the fungal fucose-specific lectin family.</text>
</comment>
<proteinExistence type="inferred from homology"/>
<gene>
    <name evidence="2" type="ORF">VTL71DRAFT_6776</name>
</gene>
<evidence type="ECO:0000256" key="1">
    <source>
        <dbReference type="ARBA" id="ARBA00009042"/>
    </source>
</evidence>
<reference evidence="2 3" key="1">
    <citation type="journal article" date="2024" name="Commun. Biol.">
        <title>Comparative genomic analysis of thermophilic fungi reveals convergent evolutionary adaptations and gene losses.</title>
        <authorList>
            <person name="Steindorff A.S."/>
            <person name="Aguilar-Pontes M.V."/>
            <person name="Robinson A.J."/>
            <person name="Andreopoulos B."/>
            <person name="LaButti K."/>
            <person name="Kuo A."/>
            <person name="Mondo S."/>
            <person name="Riley R."/>
            <person name="Otillar R."/>
            <person name="Haridas S."/>
            <person name="Lipzen A."/>
            <person name="Grimwood J."/>
            <person name="Schmutz J."/>
            <person name="Clum A."/>
            <person name="Reid I.D."/>
            <person name="Moisan M.C."/>
            <person name="Butler G."/>
            <person name="Nguyen T.T.M."/>
            <person name="Dewar K."/>
            <person name="Conant G."/>
            <person name="Drula E."/>
            <person name="Henrissat B."/>
            <person name="Hansel C."/>
            <person name="Singer S."/>
            <person name="Hutchinson M.I."/>
            <person name="de Vries R.P."/>
            <person name="Natvig D.O."/>
            <person name="Powell A.J."/>
            <person name="Tsang A."/>
            <person name="Grigoriev I.V."/>
        </authorList>
    </citation>
    <scope>NUCLEOTIDE SEQUENCE [LARGE SCALE GENOMIC DNA]</scope>
    <source>
        <strain evidence="2 3">CBS 494.80</strain>
    </source>
</reference>
<dbReference type="Proteomes" id="UP001595075">
    <property type="component" value="Unassembled WGS sequence"/>
</dbReference>
<comment type="caution">
    <text evidence="2">The sequence shown here is derived from an EMBL/GenBank/DDBJ whole genome shotgun (WGS) entry which is preliminary data.</text>
</comment>
<keyword evidence="3" id="KW-1185">Reference proteome</keyword>
<evidence type="ECO:0000313" key="3">
    <source>
        <dbReference type="Proteomes" id="UP001595075"/>
    </source>
</evidence>
<dbReference type="EMBL" id="JAZHXI010000017">
    <property type="protein sequence ID" value="KAL2062510.1"/>
    <property type="molecule type" value="Genomic_DNA"/>
</dbReference>
<dbReference type="SUPFAM" id="SSF89372">
    <property type="entry name" value="Fucose-specific lectin"/>
    <property type="match status" value="2"/>
</dbReference>
<accession>A0ABR4BY20</accession>
<evidence type="ECO:0008006" key="4">
    <source>
        <dbReference type="Google" id="ProtNLM"/>
    </source>
</evidence>
<dbReference type="InterPro" id="IPR012475">
    <property type="entry name" value="Fungal_lectin"/>
</dbReference>
<dbReference type="Gene3D" id="2.120.10.70">
    <property type="entry name" value="Fucose-specific lectin"/>
    <property type="match status" value="1"/>
</dbReference>
<evidence type="ECO:0000313" key="2">
    <source>
        <dbReference type="EMBL" id="KAL2062510.1"/>
    </source>
</evidence>
<sequence>MSTISVVKTVLPKTFIAGCQFNNGRSYRVFYQTPDGGIHAFTTDNYGAKWNGGNGYQMVPPGRAKLETPMATVMFTWNKQACSRTFYIGTNNEIRVFGVTGGRLNDGRINGGNFVAAGDSRIGAVAWVDGNTPHLRIYFQAPDGHVQEICFDGNAGEQYNNGHSFPTPLKGTSLAFVCQPRSARDAGAKGIIIRGFYQHTDLRIMEIVWDGKWHPGSFINGDMQVESQTHITASISSGKAIGQVCVYWTNSCGGFHSVTECIARDGKWQAPKLISVCCSPSSSRLLSCAHIPDGSTQTCVRLFFMGCNGLINDARRENGHWGWGGKSGGQCQWLQF</sequence>
<protein>
    <recommendedName>
        <fullName evidence="4">Fucose-specific lectin</fullName>
    </recommendedName>
</protein>